<evidence type="ECO:0000313" key="2">
    <source>
        <dbReference type="EMBL" id="CAG8641943.1"/>
    </source>
</evidence>
<reference evidence="2" key="1">
    <citation type="submission" date="2021-06" db="EMBL/GenBank/DDBJ databases">
        <authorList>
            <person name="Kallberg Y."/>
            <person name="Tangrot J."/>
            <person name="Rosling A."/>
        </authorList>
    </citation>
    <scope>NUCLEOTIDE SEQUENCE</scope>
    <source>
        <strain evidence="2">87-6 pot B 2015</strain>
    </source>
</reference>
<dbReference type="Proteomes" id="UP000789375">
    <property type="component" value="Unassembled WGS sequence"/>
</dbReference>
<organism evidence="2 3">
    <name type="scientific">Funneliformis mosseae</name>
    <name type="common">Endomycorrhizal fungus</name>
    <name type="synonym">Glomus mosseae</name>
    <dbReference type="NCBI Taxonomy" id="27381"/>
    <lineage>
        <taxon>Eukaryota</taxon>
        <taxon>Fungi</taxon>
        <taxon>Fungi incertae sedis</taxon>
        <taxon>Mucoromycota</taxon>
        <taxon>Glomeromycotina</taxon>
        <taxon>Glomeromycetes</taxon>
        <taxon>Glomerales</taxon>
        <taxon>Glomeraceae</taxon>
        <taxon>Funneliformis</taxon>
    </lineage>
</organism>
<feature type="compositionally biased region" description="Pro residues" evidence="1">
    <location>
        <begin position="26"/>
        <end position="38"/>
    </location>
</feature>
<comment type="caution">
    <text evidence="2">The sequence shown here is derived from an EMBL/GenBank/DDBJ whole genome shotgun (WGS) entry which is preliminary data.</text>
</comment>
<gene>
    <name evidence="2" type="ORF">FMOSSE_LOCUS11034</name>
</gene>
<name>A0A9N9DKP9_FUNMO</name>
<protein>
    <submittedName>
        <fullName evidence="2">12821_t:CDS:1</fullName>
    </submittedName>
</protein>
<proteinExistence type="predicted"/>
<dbReference type="EMBL" id="CAJVPP010004007">
    <property type="protein sequence ID" value="CAG8641943.1"/>
    <property type="molecule type" value="Genomic_DNA"/>
</dbReference>
<evidence type="ECO:0000256" key="1">
    <source>
        <dbReference type="SAM" id="MobiDB-lite"/>
    </source>
</evidence>
<feature type="non-terminal residue" evidence="2">
    <location>
        <position position="125"/>
    </location>
</feature>
<feature type="region of interest" description="Disordered" evidence="1">
    <location>
        <begin position="11"/>
        <end position="52"/>
    </location>
</feature>
<keyword evidence="3" id="KW-1185">Reference proteome</keyword>
<feature type="compositionally biased region" description="Polar residues" evidence="1">
    <location>
        <begin position="43"/>
        <end position="52"/>
    </location>
</feature>
<sequence>MSWAKIIGNFFSDDNSSSKNAQTAPLPDPLPSIPPNSTPIPTSQAQVDSSSQYSACDIPQQLVEENEFLYLQLPEDVKCVLDKLRVIQYSEKSIMFDQQMPNGEWQSPFATLEAALMSILLLTPT</sequence>
<accession>A0A9N9DKP9</accession>
<dbReference type="AlphaFoldDB" id="A0A9N9DKP9"/>
<evidence type="ECO:0000313" key="3">
    <source>
        <dbReference type="Proteomes" id="UP000789375"/>
    </source>
</evidence>